<keyword evidence="2" id="KW-0722">Serine protease inhibitor</keyword>
<dbReference type="GeneID" id="20250966"/>
<dbReference type="InterPro" id="IPR004094">
    <property type="entry name" value="Antistasin-like"/>
</dbReference>
<dbReference type="GO" id="GO:0005576">
    <property type="term" value="C:extracellular region"/>
    <property type="evidence" value="ECO:0007669"/>
    <property type="project" value="InterPro"/>
</dbReference>
<dbReference type="OMA" id="KTCCAGI"/>
<organism evidence="6 7">
    <name type="scientific">Lottia gigantea</name>
    <name type="common">Giant owl limpet</name>
    <dbReference type="NCBI Taxonomy" id="225164"/>
    <lineage>
        <taxon>Eukaryota</taxon>
        <taxon>Metazoa</taxon>
        <taxon>Spiralia</taxon>
        <taxon>Lophotrochozoa</taxon>
        <taxon>Mollusca</taxon>
        <taxon>Gastropoda</taxon>
        <taxon>Patellogastropoda</taxon>
        <taxon>Lottioidea</taxon>
        <taxon>Lottiidae</taxon>
        <taxon>Lottia</taxon>
    </lineage>
</organism>
<keyword evidence="7" id="KW-1185">Reference proteome</keyword>
<dbReference type="RefSeq" id="XP_009051256.1">
    <property type="nucleotide sequence ID" value="XM_009053008.1"/>
</dbReference>
<evidence type="ECO:0008006" key="8">
    <source>
        <dbReference type="Google" id="ProtNLM"/>
    </source>
</evidence>
<name>V4AWY8_LOTGI</name>
<sequence>MLLYILTLAVFPVVSAAILQGPYFKPGCPPIDLFGNENCDTLTSPFPNCINDGDCSPTEQCCPGTCGKNCLPKRRVCSKNPCGNLQIKCQFGQERDSNGCLLCKCRNPTLNPPLCPPAQMVNCLVEPCRSATCSNPDAHTCLANYCNCQPVFYDFNGNAVNC</sequence>
<evidence type="ECO:0000259" key="4">
    <source>
        <dbReference type="PROSITE" id="PS51252"/>
    </source>
</evidence>
<gene>
    <name evidence="6" type="ORF">LOTGIDRAFT_239123</name>
</gene>
<feature type="signal peptide" evidence="3">
    <location>
        <begin position="1"/>
        <end position="16"/>
    </location>
</feature>
<dbReference type="InterPro" id="IPR008197">
    <property type="entry name" value="WAP_dom"/>
</dbReference>
<feature type="domain" description="WAP" evidence="5">
    <location>
        <begin position="22"/>
        <end position="74"/>
    </location>
</feature>
<proteinExistence type="predicted"/>
<dbReference type="InterPro" id="IPR036645">
    <property type="entry name" value="Elafin-like_sf"/>
</dbReference>
<dbReference type="KEGG" id="lgi:LOTGIDRAFT_239123"/>
<dbReference type="EMBL" id="KB201283">
    <property type="protein sequence ID" value="ESO98051.1"/>
    <property type="molecule type" value="Genomic_DNA"/>
</dbReference>
<reference evidence="6 7" key="1">
    <citation type="journal article" date="2013" name="Nature">
        <title>Insights into bilaterian evolution from three spiralian genomes.</title>
        <authorList>
            <person name="Simakov O."/>
            <person name="Marletaz F."/>
            <person name="Cho S.J."/>
            <person name="Edsinger-Gonzales E."/>
            <person name="Havlak P."/>
            <person name="Hellsten U."/>
            <person name="Kuo D.H."/>
            <person name="Larsson T."/>
            <person name="Lv J."/>
            <person name="Arendt D."/>
            <person name="Savage R."/>
            <person name="Osoegawa K."/>
            <person name="de Jong P."/>
            <person name="Grimwood J."/>
            <person name="Chapman J.A."/>
            <person name="Shapiro H."/>
            <person name="Aerts A."/>
            <person name="Otillar R.P."/>
            <person name="Terry A.Y."/>
            <person name="Boore J.L."/>
            <person name="Grigoriev I.V."/>
            <person name="Lindberg D.R."/>
            <person name="Seaver E.C."/>
            <person name="Weisblat D.A."/>
            <person name="Putnam N.H."/>
            <person name="Rokhsar D.S."/>
        </authorList>
    </citation>
    <scope>NUCLEOTIDE SEQUENCE [LARGE SCALE GENOMIC DNA]</scope>
</reference>
<evidence type="ECO:0000259" key="5">
    <source>
        <dbReference type="PROSITE" id="PS51390"/>
    </source>
</evidence>
<evidence type="ECO:0000256" key="1">
    <source>
        <dbReference type="ARBA" id="ARBA00022690"/>
    </source>
</evidence>
<feature type="domain" description="Antistasin-like" evidence="4">
    <location>
        <begin position="77"/>
        <end position="105"/>
    </location>
</feature>
<dbReference type="Pfam" id="PF00095">
    <property type="entry name" value="WAP"/>
    <property type="match status" value="1"/>
</dbReference>
<keyword evidence="1" id="KW-0646">Protease inhibitor</keyword>
<dbReference type="GO" id="GO:0004867">
    <property type="term" value="F:serine-type endopeptidase inhibitor activity"/>
    <property type="evidence" value="ECO:0007669"/>
    <property type="project" value="UniProtKB-KW"/>
</dbReference>
<evidence type="ECO:0000256" key="2">
    <source>
        <dbReference type="ARBA" id="ARBA00022900"/>
    </source>
</evidence>
<dbReference type="AlphaFoldDB" id="V4AWY8"/>
<accession>V4AWY8</accession>
<feature type="chain" id="PRO_5004717036" description="WAP domain-containing protein" evidence="3">
    <location>
        <begin position="17"/>
        <end position="162"/>
    </location>
</feature>
<evidence type="ECO:0000256" key="3">
    <source>
        <dbReference type="SAM" id="SignalP"/>
    </source>
</evidence>
<dbReference type="Proteomes" id="UP000030746">
    <property type="component" value="Unassembled WGS sequence"/>
</dbReference>
<evidence type="ECO:0000313" key="7">
    <source>
        <dbReference type="Proteomes" id="UP000030746"/>
    </source>
</evidence>
<dbReference type="PROSITE" id="PS51252">
    <property type="entry name" value="ANTISTASIN"/>
    <property type="match status" value="1"/>
</dbReference>
<dbReference type="OrthoDB" id="10037294at2759"/>
<protein>
    <recommendedName>
        <fullName evidence="8">WAP domain-containing protein</fullName>
    </recommendedName>
</protein>
<evidence type="ECO:0000313" key="6">
    <source>
        <dbReference type="EMBL" id="ESO98051.1"/>
    </source>
</evidence>
<keyword evidence="3" id="KW-0732">Signal</keyword>
<dbReference type="HOGENOM" id="CLU_1637325_0_0_1"/>
<dbReference type="PROSITE" id="PS51390">
    <property type="entry name" value="WAP"/>
    <property type="match status" value="1"/>
</dbReference>
<dbReference type="SUPFAM" id="SSF57256">
    <property type="entry name" value="Elafin-like"/>
    <property type="match status" value="1"/>
</dbReference>
<dbReference type="CTD" id="20250966"/>